<dbReference type="GO" id="GO:0016301">
    <property type="term" value="F:kinase activity"/>
    <property type="evidence" value="ECO:0007669"/>
    <property type="project" value="UniProtKB-KW"/>
</dbReference>
<dbReference type="Proteomes" id="UP000265520">
    <property type="component" value="Unassembled WGS sequence"/>
</dbReference>
<dbReference type="GO" id="GO:0007165">
    <property type="term" value="P:signal transduction"/>
    <property type="evidence" value="ECO:0007669"/>
    <property type="project" value="InterPro"/>
</dbReference>
<evidence type="ECO:0000313" key="2">
    <source>
        <dbReference type="EMBL" id="MCH88240.1"/>
    </source>
</evidence>
<dbReference type="Pfam" id="PF03822">
    <property type="entry name" value="NAF"/>
    <property type="match status" value="1"/>
</dbReference>
<accession>A0A392ML72</accession>
<keyword evidence="2" id="KW-0418">Kinase</keyword>
<dbReference type="PROSITE" id="PS50816">
    <property type="entry name" value="NAF"/>
    <property type="match status" value="1"/>
</dbReference>
<feature type="non-terminal residue" evidence="2">
    <location>
        <position position="134"/>
    </location>
</feature>
<gene>
    <name evidence="2" type="ORF">A2U01_0009123</name>
</gene>
<sequence length="134" mass="15296">MSMIKEDEWFKQGYNPANLDDEEEDVYIDDEAFSIQEVCLEADQGSPKSPTLINAFQLIGMSSCLDLSGFFEKEDVSERKIRFTSNYSRKDLTEKIEDIVIEMGFRVQKKNGKLKVILENKAHKSLGSFSVVAE</sequence>
<keyword evidence="3" id="KW-1185">Reference proteome</keyword>
<comment type="caution">
    <text evidence="2">The sequence shown here is derived from an EMBL/GenBank/DDBJ whole genome shotgun (WGS) entry which is preliminary data.</text>
</comment>
<dbReference type="InterPro" id="IPR018451">
    <property type="entry name" value="NAF/FISL_domain"/>
</dbReference>
<feature type="domain" description="NAF" evidence="1">
    <location>
        <begin position="48"/>
        <end position="72"/>
    </location>
</feature>
<reference evidence="2 3" key="1">
    <citation type="journal article" date="2018" name="Front. Plant Sci.">
        <title>Red Clover (Trifolium pratense) and Zigzag Clover (T. medium) - A Picture of Genomic Similarities and Differences.</title>
        <authorList>
            <person name="Dluhosova J."/>
            <person name="Istvanek J."/>
            <person name="Nedelnik J."/>
            <person name="Repkova J."/>
        </authorList>
    </citation>
    <scope>NUCLEOTIDE SEQUENCE [LARGE SCALE GENOMIC DNA]</scope>
    <source>
        <strain evidence="3">cv. 10/8</strain>
        <tissue evidence="2">Leaf</tissue>
    </source>
</reference>
<dbReference type="AlphaFoldDB" id="A0A392ML72"/>
<protein>
    <submittedName>
        <fullName evidence="2">CBL-interacting serine/threonine-protein kinase 1-like</fullName>
    </submittedName>
</protein>
<evidence type="ECO:0000313" key="3">
    <source>
        <dbReference type="Proteomes" id="UP000265520"/>
    </source>
</evidence>
<dbReference type="InterPro" id="IPR004041">
    <property type="entry name" value="NAF_dom"/>
</dbReference>
<proteinExistence type="predicted"/>
<evidence type="ECO:0000259" key="1">
    <source>
        <dbReference type="PROSITE" id="PS50816"/>
    </source>
</evidence>
<dbReference type="CDD" id="cd12195">
    <property type="entry name" value="CIPK_C"/>
    <property type="match status" value="1"/>
</dbReference>
<keyword evidence="2" id="KW-0808">Transferase</keyword>
<organism evidence="2 3">
    <name type="scientific">Trifolium medium</name>
    <dbReference type="NCBI Taxonomy" id="97028"/>
    <lineage>
        <taxon>Eukaryota</taxon>
        <taxon>Viridiplantae</taxon>
        <taxon>Streptophyta</taxon>
        <taxon>Embryophyta</taxon>
        <taxon>Tracheophyta</taxon>
        <taxon>Spermatophyta</taxon>
        <taxon>Magnoliopsida</taxon>
        <taxon>eudicotyledons</taxon>
        <taxon>Gunneridae</taxon>
        <taxon>Pentapetalae</taxon>
        <taxon>rosids</taxon>
        <taxon>fabids</taxon>
        <taxon>Fabales</taxon>
        <taxon>Fabaceae</taxon>
        <taxon>Papilionoideae</taxon>
        <taxon>50 kb inversion clade</taxon>
        <taxon>NPAAA clade</taxon>
        <taxon>Hologalegina</taxon>
        <taxon>IRL clade</taxon>
        <taxon>Trifolieae</taxon>
        <taxon>Trifolium</taxon>
    </lineage>
</organism>
<name>A0A392ML72_9FABA</name>
<dbReference type="Gene3D" id="3.30.310.80">
    <property type="entry name" value="Kinase associated domain 1, KA1"/>
    <property type="match status" value="1"/>
</dbReference>
<dbReference type="EMBL" id="LXQA010013785">
    <property type="protein sequence ID" value="MCH88240.1"/>
    <property type="molecule type" value="Genomic_DNA"/>
</dbReference>